<proteinExistence type="predicted"/>
<organism evidence="2 3">
    <name type="scientific">Phytophthora infestans</name>
    <name type="common">Potato late blight agent</name>
    <name type="synonym">Botrytis infestans</name>
    <dbReference type="NCBI Taxonomy" id="4787"/>
    <lineage>
        <taxon>Eukaryota</taxon>
        <taxon>Sar</taxon>
        <taxon>Stramenopiles</taxon>
        <taxon>Oomycota</taxon>
        <taxon>Peronosporomycetes</taxon>
        <taxon>Peronosporales</taxon>
        <taxon>Peronosporaceae</taxon>
        <taxon>Phytophthora</taxon>
    </lineage>
</organism>
<dbReference type="AlphaFoldDB" id="A0A833RY50"/>
<dbReference type="Proteomes" id="UP000602510">
    <property type="component" value="Unassembled WGS sequence"/>
</dbReference>
<protein>
    <submittedName>
        <fullName evidence="2">Uncharacterized protein</fullName>
    </submittedName>
</protein>
<sequence>MAFNETASDEEEAVAGRRNLDTAFNEAENDSVLSETGDDRRNNSDIQGSSRVNEADAPRVEGADILYHFSSRLPNDDGEDDKTSEDDLDAVDVDLPVPRSEDLMMTSYRPLVV</sequence>
<evidence type="ECO:0000313" key="3">
    <source>
        <dbReference type="Proteomes" id="UP000602510"/>
    </source>
</evidence>
<dbReference type="EMBL" id="WSZM01001074">
    <property type="protein sequence ID" value="KAF4028381.1"/>
    <property type="molecule type" value="Genomic_DNA"/>
</dbReference>
<accession>A0A833RY50</accession>
<gene>
    <name evidence="2" type="ORF">GN244_ATG19951</name>
</gene>
<keyword evidence="3" id="KW-1185">Reference proteome</keyword>
<reference evidence="2" key="1">
    <citation type="submission" date="2020-04" db="EMBL/GenBank/DDBJ databases">
        <title>Hybrid Assembly of Korean Phytophthora infestans isolates.</title>
        <authorList>
            <person name="Prokchorchik M."/>
            <person name="Lee Y."/>
            <person name="Seo J."/>
            <person name="Cho J.-H."/>
            <person name="Park Y.-E."/>
            <person name="Jang D.-C."/>
            <person name="Im J.-S."/>
            <person name="Choi J.-G."/>
            <person name="Park H.-J."/>
            <person name="Lee G.-B."/>
            <person name="Lee Y.-G."/>
            <person name="Hong S.-Y."/>
            <person name="Cho K."/>
            <person name="Sohn K.H."/>
        </authorList>
    </citation>
    <scope>NUCLEOTIDE SEQUENCE</scope>
    <source>
        <strain evidence="2">KR_1_A1</strain>
    </source>
</reference>
<comment type="caution">
    <text evidence="2">The sequence shown here is derived from an EMBL/GenBank/DDBJ whole genome shotgun (WGS) entry which is preliminary data.</text>
</comment>
<evidence type="ECO:0000313" key="2">
    <source>
        <dbReference type="EMBL" id="KAF4028381.1"/>
    </source>
</evidence>
<evidence type="ECO:0000256" key="1">
    <source>
        <dbReference type="SAM" id="MobiDB-lite"/>
    </source>
</evidence>
<feature type="compositionally biased region" description="Basic and acidic residues" evidence="1">
    <location>
        <begin position="53"/>
        <end position="62"/>
    </location>
</feature>
<feature type="region of interest" description="Disordered" evidence="1">
    <location>
        <begin position="1"/>
        <end position="93"/>
    </location>
</feature>
<feature type="compositionally biased region" description="Acidic residues" evidence="1">
    <location>
        <begin position="76"/>
        <end position="92"/>
    </location>
</feature>
<name>A0A833RY50_PHYIN</name>